<evidence type="ECO:0000256" key="2">
    <source>
        <dbReference type="ARBA" id="ARBA00023002"/>
    </source>
</evidence>
<name>A0A1J4QEI4_9GAMM</name>
<dbReference type="PROSITE" id="PS00687">
    <property type="entry name" value="ALDEHYDE_DEHYDR_GLU"/>
    <property type="match status" value="1"/>
</dbReference>
<accession>A0A1J4QEI4</accession>
<dbReference type="InterPro" id="IPR016162">
    <property type="entry name" value="Ald_DH_N"/>
</dbReference>
<proteinExistence type="inferred from homology"/>
<evidence type="ECO:0000313" key="7">
    <source>
        <dbReference type="Proteomes" id="UP000243073"/>
    </source>
</evidence>
<dbReference type="PANTHER" id="PTHR11699">
    <property type="entry name" value="ALDEHYDE DEHYDROGENASE-RELATED"/>
    <property type="match status" value="1"/>
</dbReference>
<keyword evidence="7" id="KW-1185">Reference proteome</keyword>
<evidence type="ECO:0000256" key="1">
    <source>
        <dbReference type="ARBA" id="ARBA00009986"/>
    </source>
</evidence>
<feature type="domain" description="Aldehyde dehydrogenase" evidence="5">
    <location>
        <begin position="28"/>
        <end position="493"/>
    </location>
</feature>
<dbReference type="Proteomes" id="UP000243073">
    <property type="component" value="Unassembled WGS sequence"/>
</dbReference>
<protein>
    <submittedName>
        <fullName evidence="6">Aldehyde dehydrogenase</fullName>
    </submittedName>
</protein>
<dbReference type="InterPro" id="IPR029510">
    <property type="entry name" value="Ald_DH_CS_GLU"/>
</dbReference>
<dbReference type="InterPro" id="IPR016161">
    <property type="entry name" value="Ald_DH/histidinol_DH"/>
</dbReference>
<dbReference type="STRING" id="1414654.BFR47_16330"/>
<dbReference type="InterPro" id="IPR015590">
    <property type="entry name" value="Aldehyde_DH_dom"/>
</dbReference>
<feature type="active site" evidence="3">
    <location>
        <position position="267"/>
    </location>
</feature>
<dbReference type="FunFam" id="3.40.309.10:FF:000012">
    <property type="entry name" value="Betaine aldehyde dehydrogenase"/>
    <property type="match status" value="1"/>
</dbReference>
<dbReference type="Pfam" id="PF00171">
    <property type="entry name" value="Aldedh"/>
    <property type="match status" value="1"/>
</dbReference>
<evidence type="ECO:0000256" key="4">
    <source>
        <dbReference type="RuleBase" id="RU003345"/>
    </source>
</evidence>
<dbReference type="GO" id="GO:0004030">
    <property type="term" value="F:aldehyde dehydrogenase [NAD(P)+] activity"/>
    <property type="evidence" value="ECO:0007669"/>
    <property type="project" value="UniProtKB-ARBA"/>
</dbReference>
<dbReference type="InterPro" id="IPR016163">
    <property type="entry name" value="Ald_DH_C"/>
</dbReference>
<evidence type="ECO:0000256" key="3">
    <source>
        <dbReference type="PROSITE-ProRule" id="PRU10007"/>
    </source>
</evidence>
<comment type="caution">
    <text evidence="6">The sequence shown here is derived from an EMBL/GenBank/DDBJ whole genome shotgun (WGS) entry which is preliminary data.</text>
</comment>
<organism evidence="6 7">
    <name type="scientific">Oceanisphaera psychrotolerans</name>
    <dbReference type="NCBI Taxonomy" id="1414654"/>
    <lineage>
        <taxon>Bacteria</taxon>
        <taxon>Pseudomonadati</taxon>
        <taxon>Pseudomonadota</taxon>
        <taxon>Gammaproteobacteria</taxon>
        <taxon>Aeromonadales</taxon>
        <taxon>Aeromonadaceae</taxon>
        <taxon>Oceanisphaera</taxon>
    </lineage>
</organism>
<dbReference type="AlphaFoldDB" id="A0A1J4QEI4"/>
<keyword evidence="2 4" id="KW-0560">Oxidoreductase</keyword>
<dbReference type="SUPFAM" id="SSF53720">
    <property type="entry name" value="ALDH-like"/>
    <property type="match status" value="1"/>
</dbReference>
<gene>
    <name evidence="6" type="ORF">BFR47_16330</name>
</gene>
<dbReference type="EMBL" id="MDKE01000034">
    <property type="protein sequence ID" value="OIN07415.1"/>
    <property type="molecule type" value="Genomic_DNA"/>
</dbReference>
<dbReference type="FunFam" id="3.40.605.10:FF:000001">
    <property type="entry name" value="Aldehyde dehydrogenase 1"/>
    <property type="match status" value="1"/>
</dbReference>
<dbReference type="RefSeq" id="WP_071473415.1">
    <property type="nucleotide sequence ID" value="NZ_MDKE01000034.1"/>
</dbReference>
<dbReference type="Gene3D" id="3.40.309.10">
    <property type="entry name" value="Aldehyde Dehydrogenase, Chain A, domain 2"/>
    <property type="match status" value="1"/>
</dbReference>
<comment type="similarity">
    <text evidence="1 4">Belongs to the aldehyde dehydrogenase family.</text>
</comment>
<dbReference type="OrthoDB" id="9812625at2"/>
<sequence>MNTSKRIPLSWAYDWLQQPKQQYIDGEWVNGGSGEQWTVSNPANKEALCEFTMADAEQVEYAASIANQRHESGVWSKVSRTQRADMLRQIARLIREHTEELAVLESLPNGKLFTESMADDIPTCADIFEYYAGWTDKFYGETSPVEDGFLNYTVKEPIGVCALIAPWNFPLYQTSLKVAAALAMGNTVIIKPSEYTPLTTIYLVELIDSQLDFPKGVINMLLTDGKMANQLTLSNNVHKISFTGSTGVGRKIVQNSGLSNLKAATLELGGKSPCIFFEDTPDLDGAIDRAFTVMFSHKGEKCSEPTRFLIHDSIYDQVLEKLIAKANAVKCGNPFDENVDQGPQCNEAQFNKILEYIEIGKGEAKLVAGGYADTEGDNANGYFIRPTIFSEVDQNARIAQEEIFGPVLCCTRFHTTEEAVQMANATAYGLAAGLYTGDVSRAHRVAEQIDAGMLFINRYGCYGLAAPFGGFRQSGWGKEMAIHSLSSYTKTKGVWVYYGDA</sequence>
<evidence type="ECO:0000313" key="6">
    <source>
        <dbReference type="EMBL" id="OIN07415.1"/>
    </source>
</evidence>
<dbReference type="Gene3D" id="3.40.605.10">
    <property type="entry name" value="Aldehyde Dehydrogenase, Chain A, domain 1"/>
    <property type="match status" value="1"/>
</dbReference>
<evidence type="ECO:0000259" key="5">
    <source>
        <dbReference type="Pfam" id="PF00171"/>
    </source>
</evidence>
<reference evidence="6 7" key="1">
    <citation type="submission" date="2016-07" db="EMBL/GenBank/DDBJ databases">
        <title>Draft Genome Sequence of Oceanisphaera psychrotolerans, isolated from coastal sediment samples.</title>
        <authorList>
            <person name="Zhuo S."/>
            <person name="Ruan Z."/>
        </authorList>
    </citation>
    <scope>NUCLEOTIDE SEQUENCE [LARGE SCALE GENOMIC DNA]</scope>
    <source>
        <strain evidence="6 7">LAM-WHM-ZC</strain>
    </source>
</reference>